<organism evidence="14 15">
    <name type="scientific">Phaeomoniella chlamydospora</name>
    <name type="common">Phaeoacremonium chlamydosporum</name>
    <dbReference type="NCBI Taxonomy" id="158046"/>
    <lineage>
        <taxon>Eukaryota</taxon>
        <taxon>Fungi</taxon>
        <taxon>Dikarya</taxon>
        <taxon>Ascomycota</taxon>
        <taxon>Pezizomycotina</taxon>
        <taxon>Eurotiomycetes</taxon>
        <taxon>Chaetothyriomycetidae</taxon>
        <taxon>Phaeomoniellales</taxon>
        <taxon>Phaeomoniellaceae</taxon>
        <taxon>Phaeomoniella</taxon>
    </lineage>
</organism>
<dbReference type="EMBL" id="LCWF01000165">
    <property type="protein sequence ID" value="KKY16218.1"/>
    <property type="molecule type" value="Genomic_DNA"/>
</dbReference>
<dbReference type="AlphaFoldDB" id="A0A0G2FWM2"/>
<dbReference type="SUPFAM" id="SSF63411">
    <property type="entry name" value="LuxS/MPP-like metallohydrolase"/>
    <property type="match status" value="2"/>
</dbReference>
<sequence>MLSRSVLAQPSVRALRQAQSASQVSRRGLAAAASGSFGYETGEAQGIKYASRDTPAPTATLAVVAKAGTRYQPLPGLADGLEKFAFKSTSKRSAVRITREAELLGGVLNAYHSRENIVLQAKFLKEDLPYFAELLAEVISKTKYSRFEYAEEVARVVKLAQKETLSNTYELALNSAHGVAFHRGLGAPLHLTSSTPITQYISEETLQDYASKAYATGNIAVAANGATSEELGKWVNEFFKDTFSGSALPSQPSKYYGGEERIAHAGGNTMVIAFNGSSSFTSGSSYKPEIPVLAALLGGESAIKWSPGFSLLSKASAEFPGVKVKTTNAAYSDAGLFYISLSGNAPQIAKASKNVVDTLKKVAAGEISSEEISKAKASAKFTGLELGQTTLAGLEATGNGLISDSKAFQVDEAAKSLDKVTDASVKSAAKSLLESKATVATVGDLFLLPFAEEIGLKV</sequence>
<evidence type="ECO:0000256" key="2">
    <source>
        <dbReference type="ARBA" id="ARBA00022448"/>
    </source>
</evidence>
<evidence type="ECO:0000256" key="4">
    <source>
        <dbReference type="ARBA" id="ARBA00022792"/>
    </source>
</evidence>
<evidence type="ECO:0000256" key="10">
    <source>
        <dbReference type="ARBA" id="ARBA00040751"/>
    </source>
</evidence>
<gene>
    <name evidence="14" type="ORF">UCRPC4_g05981</name>
</gene>
<comment type="similarity">
    <text evidence="9">Belongs to the peptidase M16 family. UQCRC2/QCR2 subfamily.</text>
</comment>
<evidence type="ECO:0000256" key="8">
    <source>
        <dbReference type="ARBA" id="ARBA00023136"/>
    </source>
</evidence>
<feature type="domain" description="Peptidase M16 N-terminal" evidence="12">
    <location>
        <begin position="51"/>
        <end position="166"/>
    </location>
</feature>
<comment type="subcellular location">
    <subcellularLocation>
        <location evidence="1">Mitochondrion inner membrane</location>
        <topology evidence="1">Peripheral membrane protein</topology>
        <orientation evidence="1">Matrix side</orientation>
    </subcellularLocation>
</comment>
<reference evidence="14 15" key="2">
    <citation type="submission" date="2015-05" db="EMBL/GenBank/DDBJ databases">
        <authorList>
            <person name="Morales-Cruz A."/>
            <person name="Amrine K.C."/>
            <person name="Cantu D."/>
        </authorList>
    </citation>
    <scope>NUCLEOTIDE SEQUENCE [LARGE SCALE GENOMIC DNA]</scope>
    <source>
        <strain evidence="14">UCRPC4</strain>
    </source>
</reference>
<evidence type="ECO:0000259" key="12">
    <source>
        <dbReference type="Pfam" id="PF00675"/>
    </source>
</evidence>
<dbReference type="InterPro" id="IPR011249">
    <property type="entry name" value="Metalloenz_LuxS/M16"/>
</dbReference>
<evidence type="ECO:0000256" key="3">
    <source>
        <dbReference type="ARBA" id="ARBA00022660"/>
    </source>
</evidence>
<dbReference type="PANTHER" id="PTHR11851:SF209">
    <property type="entry name" value="CYTOCHROME B-C1 COMPLEX SUBUNIT 2, MITOCHONDRIAL"/>
    <property type="match status" value="1"/>
</dbReference>
<keyword evidence="5" id="KW-0809">Transit peptide</keyword>
<dbReference type="Proteomes" id="UP000053317">
    <property type="component" value="Unassembled WGS sequence"/>
</dbReference>
<keyword evidence="6" id="KW-0249">Electron transport</keyword>
<dbReference type="InterPro" id="IPR050361">
    <property type="entry name" value="MPP/UQCRC_Complex"/>
</dbReference>
<accession>A0A0G2FWM2</accession>
<evidence type="ECO:0000256" key="11">
    <source>
        <dbReference type="ARBA" id="ARBA00041372"/>
    </source>
</evidence>
<dbReference type="InterPro" id="IPR011765">
    <property type="entry name" value="Pept_M16_N"/>
</dbReference>
<keyword evidence="7" id="KW-0496">Mitochondrion</keyword>
<dbReference type="InterPro" id="IPR007863">
    <property type="entry name" value="Peptidase_M16_C"/>
</dbReference>
<evidence type="ECO:0000313" key="15">
    <source>
        <dbReference type="Proteomes" id="UP000053317"/>
    </source>
</evidence>
<comment type="caution">
    <text evidence="14">The sequence shown here is derived from an EMBL/GenBank/DDBJ whole genome shotgun (WGS) entry which is preliminary data.</text>
</comment>
<keyword evidence="3" id="KW-0679">Respiratory chain</keyword>
<name>A0A0G2FWM2_PHACM</name>
<keyword evidence="15" id="KW-1185">Reference proteome</keyword>
<proteinExistence type="inferred from homology"/>
<dbReference type="Gene3D" id="3.30.830.10">
    <property type="entry name" value="Metalloenzyme, LuxS/M16 peptidase-like"/>
    <property type="match status" value="2"/>
</dbReference>
<evidence type="ECO:0000256" key="5">
    <source>
        <dbReference type="ARBA" id="ARBA00022946"/>
    </source>
</evidence>
<evidence type="ECO:0000259" key="13">
    <source>
        <dbReference type="Pfam" id="PF05193"/>
    </source>
</evidence>
<evidence type="ECO:0000313" key="14">
    <source>
        <dbReference type="EMBL" id="KKY16218.1"/>
    </source>
</evidence>
<dbReference type="FunFam" id="3.30.830.10:FF:000021">
    <property type="entry name" value="Cytochrome b-c1 complex subunit 2"/>
    <property type="match status" value="1"/>
</dbReference>
<keyword evidence="8" id="KW-0472">Membrane</keyword>
<dbReference type="GO" id="GO:0046872">
    <property type="term" value="F:metal ion binding"/>
    <property type="evidence" value="ECO:0007669"/>
    <property type="project" value="InterPro"/>
</dbReference>
<evidence type="ECO:0000256" key="1">
    <source>
        <dbReference type="ARBA" id="ARBA00004443"/>
    </source>
</evidence>
<evidence type="ECO:0000256" key="7">
    <source>
        <dbReference type="ARBA" id="ARBA00023128"/>
    </source>
</evidence>
<protein>
    <recommendedName>
        <fullName evidence="10">Cytochrome b-c1 complex subunit 2, mitochondrial</fullName>
    </recommendedName>
    <alternativeName>
        <fullName evidence="11">Core protein II</fullName>
    </alternativeName>
</protein>
<evidence type="ECO:0000256" key="9">
    <source>
        <dbReference type="ARBA" id="ARBA00038146"/>
    </source>
</evidence>
<dbReference type="Pfam" id="PF00675">
    <property type="entry name" value="Peptidase_M16"/>
    <property type="match status" value="1"/>
</dbReference>
<dbReference type="FunFam" id="3.30.830.10:FF:000039">
    <property type="entry name" value="Ubiquinol-cytochrome c reductase core subunit 2"/>
    <property type="match status" value="1"/>
</dbReference>
<dbReference type="OrthoDB" id="6369905at2759"/>
<feature type="domain" description="Peptidase M16 C-terminal" evidence="13">
    <location>
        <begin position="201"/>
        <end position="377"/>
    </location>
</feature>
<dbReference type="GO" id="GO:0005743">
    <property type="term" value="C:mitochondrial inner membrane"/>
    <property type="evidence" value="ECO:0007669"/>
    <property type="project" value="UniProtKB-SubCell"/>
</dbReference>
<keyword evidence="2" id="KW-0813">Transport</keyword>
<dbReference type="PANTHER" id="PTHR11851">
    <property type="entry name" value="METALLOPROTEASE"/>
    <property type="match status" value="1"/>
</dbReference>
<keyword evidence="4" id="KW-0999">Mitochondrion inner membrane</keyword>
<evidence type="ECO:0000256" key="6">
    <source>
        <dbReference type="ARBA" id="ARBA00022982"/>
    </source>
</evidence>
<reference evidence="14 15" key="1">
    <citation type="submission" date="2015-05" db="EMBL/GenBank/DDBJ databases">
        <title>Distinctive expansion of gene families associated with plant cell wall degradation and secondary metabolism in the genomes of grapevine trunk pathogens.</title>
        <authorList>
            <person name="Lawrence D.P."/>
            <person name="Travadon R."/>
            <person name="Rolshausen P.E."/>
            <person name="Baumgartner K."/>
        </authorList>
    </citation>
    <scope>NUCLEOTIDE SEQUENCE [LARGE SCALE GENOMIC DNA]</scope>
    <source>
        <strain evidence="14">UCRPC4</strain>
    </source>
</reference>
<dbReference type="Pfam" id="PF05193">
    <property type="entry name" value="Peptidase_M16_C"/>
    <property type="match status" value="1"/>
</dbReference>